<evidence type="ECO:0000256" key="1">
    <source>
        <dbReference type="PROSITE-ProRule" id="PRU00339"/>
    </source>
</evidence>
<comment type="caution">
    <text evidence="2">The sequence shown here is derived from an EMBL/GenBank/DDBJ whole genome shotgun (WGS) entry which is preliminary data.</text>
</comment>
<feature type="repeat" description="TPR" evidence="1">
    <location>
        <begin position="41"/>
        <end position="74"/>
    </location>
</feature>
<dbReference type="InterPro" id="IPR019734">
    <property type="entry name" value="TPR_rpt"/>
</dbReference>
<dbReference type="Pfam" id="PF14559">
    <property type="entry name" value="TPR_19"/>
    <property type="match status" value="1"/>
</dbReference>
<name>A0A662DAQ0_UNCAE</name>
<dbReference type="Pfam" id="PF12974">
    <property type="entry name" value="Phosphonate-bd"/>
    <property type="match status" value="1"/>
</dbReference>
<protein>
    <recommendedName>
        <fullName evidence="4">Tetratricopeptide repeat protein</fullName>
    </recommendedName>
</protein>
<keyword evidence="1" id="KW-0802">TPR repeat</keyword>
<sequence length="348" mass="39071">MRLNWCASHFLAQGEKYIKEERLQEATESLHKALNLNPRLLDAYLHLARIYLNEDKPSLAVDELLKATKFFPENPVLLATLKKSYERETLHSSQILKVGIRSELNPLTTLKATESLLSYLSRNLKCRIALVLLPTCGSINQFLKEGKVDIAILGPENLTRTEYKSEAIPLVLISSNKQYVQRSIIVTRKKDIRSIKDLKGKNFAFARKSSITGHILPQIILSEEGIDPEKDFANVYFMKSQEQVLLSLLEGKVEAGALAEHIFHYLTSTFPVSGEVDILARSDEIPANILIARKNISSKLIVNIKTLLLKYSESNSSNKGIFSECTGINIKEDNTQEGKTYTVILAGL</sequence>
<evidence type="ECO:0000313" key="2">
    <source>
        <dbReference type="EMBL" id="RLE12864.1"/>
    </source>
</evidence>
<dbReference type="Gene3D" id="3.40.190.10">
    <property type="entry name" value="Periplasmic binding protein-like II"/>
    <property type="match status" value="2"/>
</dbReference>
<feature type="repeat" description="TPR" evidence="1">
    <location>
        <begin position="7"/>
        <end position="40"/>
    </location>
</feature>
<dbReference type="InterPro" id="IPR011990">
    <property type="entry name" value="TPR-like_helical_dom_sf"/>
</dbReference>
<dbReference type="PANTHER" id="PTHR35841:SF1">
    <property type="entry name" value="PHOSPHONATES-BINDING PERIPLASMIC PROTEIN"/>
    <property type="match status" value="1"/>
</dbReference>
<dbReference type="AlphaFoldDB" id="A0A662DAQ0"/>
<dbReference type="EMBL" id="QMQA01000133">
    <property type="protein sequence ID" value="RLE12864.1"/>
    <property type="molecule type" value="Genomic_DNA"/>
</dbReference>
<reference evidence="2 3" key="1">
    <citation type="submission" date="2018-06" db="EMBL/GenBank/DDBJ databases">
        <title>Extensive metabolic versatility and redundancy in microbially diverse, dynamic hydrothermal sediments.</title>
        <authorList>
            <person name="Dombrowski N."/>
            <person name="Teske A."/>
            <person name="Baker B.J."/>
        </authorList>
    </citation>
    <scope>NUCLEOTIDE SEQUENCE [LARGE SCALE GENOMIC DNA]</scope>
    <source>
        <strain evidence="2">B3_G15</strain>
    </source>
</reference>
<dbReference type="PANTHER" id="PTHR35841">
    <property type="entry name" value="PHOSPHONATES-BINDING PERIPLASMIC PROTEIN"/>
    <property type="match status" value="1"/>
</dbReference>
<accession>A0A662DAQ0</accession>
<organism evidence="2 3">
    <name type="scientific">Aerophobetes bacterium</name>
    <dbReference type="NCBI Taxonomy" id="2030807"/>
    <lineage>
        <taxon>Bacteria</taxon>
        <taxon>Candidatus Aerophobota</taxon>
    </lineage>
</organism>
<proteinExistence type="predicted"/>
<evidence type="ECO:0000313" key="3">
    <source>
        <dbReference type="Proteomes" id="UP000280417"/>
    </source>
</evidence>
<dbReference type="Proteomes" id="UP000280417">
    <property type="component" value="Unassembled WGS sequence"/>
</dbReference>
<dbReference type="SUPFAM" id="SSF48452">
    <property type="entry name" value="TPR-like"/>
    <property type="match status" value="1"/>
</dbReference>
<evidence type="ECO:0008006" key="4">
    <source>
        <dbReference type="Google" id="ProtNLM"/>
    </source>
</evidence>
<dbReference type="Gene3D" id="1.25.40.10">
    <property type="entry name" value="Tetratricopeptide repeat domain"/>
    <property type="match status" value="1"/>
</dbReference>
<dbReference type="SUPFAM" id="SSF53850">
    <property type="entry name" value="Periplasmic binding protein-like II"/>
    <property type="match status" value="1"/>
</dbReference>
<gene>
    <name evidence="2" type="ORF">DRJ04_05380</name>
</gene>
<dbReference type="SMART" id="SM00028">
    <property type="entry name" value="TPR"/>
    <property type="match status" value="2"/>
</dbReference>
<dbReference type="PROSITE" id="PS50005">
    <property type="entry name" value="TPR"/>
    <property type="match status" value="2"/>
</dbReference>